<keyword evidence="7 8" id="KW-0560">Oxidoreductase</keyword>
<dbReference type="InterPro" id="IPR008927">
    <property type="entry name" value="6-PGluconate_DH-like_C_sf"/>
</dbReference>
<name>A0A932GN27_UNCTE</name>
<dbReference type="InterPro" id="IPR000304">
    <property type="entry name" value="Pyrroline-COOH_reductase"/>
</dbReference>
<dbReference type="InterPro" id="IPR029036">
    <property type="entry name" value="P5CR_dimer"/>
</dbReference>
<dbReference type="GO" id="GO:0005737">
    <property type="term" value="C:cytoplasm"/>
    <property type="evidence" value="ECO:0007669"/>
    <property type="project" value="UniProtKB-SubCell"/>
</dbReference>
<keyword evidence="4 8" id="KW-0028">Amino-acid biosynthesis</keyword>
<evidence type="ECO:0000256" key="3">
    <source>
        <dbReference type="ARBA" id="ARBA00022490"/>
    </source>
</evidence>
<feature type="domain" description="Pyrroline-5-carboxylate reductase dimerisation" evidence="12">
    <location>
        <begin position="164"/>
        <end position="268"/>
    </location>
</feature>
<dbReference type="SUPFAM" id="SSF48179">
    <property type="entry name" value="6-phosphogluconate dehydrogenase C-terminal domain-like"/>
    <property type="match status" value="1"/>
</dbReference>
<evidence type="ECO:0000256" key="2">
    <source>
        <dbReference type="ARBA" id="ARBA00005525"/>
    </source>
</evidence>
<dbReference type="PANTHER" id="PTHR11645">
    <property type="entry name" value="PYRROLINE-5-CARBOXYLATE REDUCTASE"/>
    <property type="match status" value="1"/>
</dbReference>
<evidence type="ECO:0000256" key="7">
    <source>
        <dbReference type="ARBA" id="ARBA00023002"/>
    </source>
</evidence>
<evidence type="ECO:0000256" key="1">
    <source>
        <dbReference type="ARBA" id="ARBA00004496"/>
    </source>
</evidence>
<gene>
    <name evidence="8 13" type="primary">proC</name>
    <name evidence="13" type="ORF">HYY65_01690</name>
</gene>
<dbReference type="SUPFAM" id="SSF51735">
    <property type="entry name" value="NAD(P)-binding Rossmann-fold domains"/>
    <property type="match status" value="1"/>
</dbReference>
<comment type="function">
    <text evidence="8">Catalyzes the reduction of 1-pyrroline-5-carboxylate (PCA) to L-proline.</text>
</comment>
<comment type="pathway">
    <text evidence="8">Amino-acid biosynthesis; L-proline biosynthesis; L-proline from L-glutamate 5-semialdehyde: step 1/1.</text>
</comment>
<feature type="binding site" evidence="10">
    <location>
        <begin position="10"/>
        <end position="15"/>
    </location>
    <ligand>
        <name>NADP(+)</name>
        <dbReference type="ChEBI" id="CHEBI:58349"/>
    </ligand>
</feature>
<evidence type="ECO:0000256" key="4">
    <source>
        <dbReference type="ARBA" id="ARBA00022605"/>
    </source>
</evidence>
<dbReference type="AlphaFoldDB" id="A0A932GN27"/>
<dbReference type="GO" id="GO:0004735">
    <property type="term" value="F:pyrroline-5-carboxylate reductase activity"/>
    <property type="evidence" value="ECO:0007669"/>
    <property type="project" value="UniProtKB-UniRule"/>
</dbReference>
<dbReference type="InterPro" id="IPR036291">
    <property type="entry name" value="NAD(P)-bd_dom_sf"/>
</dbReference>
<keyword evidence="6 8" id="KW-0521">NADP</keyword>
<feature type="domain" description="Pyrroline-5-carboxylate reductase catalytic N-terminal" evidence="11">
    <location>
        <begin position="6"/>
        <end position="101"/>
    </location>
</feature>
<evidence type="ECO:0000313" key="13">
    <source>
        <dbReference type="EMBL" id="MBI3013787.1"/>
    </source>
</evidence>
<comment type="caution">
    <text evidence="13">The sequence shown here is derived from an EMBL/GenBank/DDBJ whole genome shotgun (WGS) entry which is preliminary data.</text>
</comment>
<evidence type="ECO:0000259" key="11">
    <source>
        <dbReference type="Pfam" id="PF03807"/>
    </source>
</evidence>
<proteinExistence type="inferred from homology"/>
<sequence>MLSKKRLAIIGGGNMGEALLRGLLKVDFIKPGNVFVTDIRAEHLEALRQGYGVEVTPDNLEAARACDIVLLAVKPQIIKKVYTGIVGGLDEKKVIITIAAGVPTAALQALSDKKLRIVRVMPNTPALVLEGAAAIAAGEYAESEDLEIAEKIFQAVGKTVIIEEDLMDAVTGLSGSGPAYIFLIIEALADSGVKMGLSREVAMFLAAQTVMGAAKMVLETGEHPGKLKDMVTSPGGTAIAGLHTLEAGGLRTTLINAVETATLRSRELGQNQGKK</sequence>
<evidence type="ECO:0000256" key="6">
    <source>
        <dbReference type="ARBA" id="ARBA00022857"/>
    </source>
</evidence>
<dbReference type="InterPro" id="IPR028939">
    <property type="entry name" value="P5C_Rdtase_cat_N"/>
</dbReference>
<dbReference type="Proteomes" id="UP000741360">
    <property type="component" value="Unassembled WGS sequence"/>
</dbReference>
<comment type="catalytic activity">
    <reaction evidence="8">
        <text>L-proline + NADP(+) = (S)-1-pyrroline-5-carboxylate + NADPH + 2 H(+)</text>
        <dbReference type="Rhea" id="RHEA:14109"/>
        <dbReference type="ChEBI" id="CHEBI:15378"/>
        <dbReference type="ChEBI" id="CHEBI:17388"/>
        <dbReference type="ChEBI" id="CHEBI:57783"/>
        <dbReference type="ChEBI" id="CHEBI:58349"/>
        <dbReference type="ChEBI" id="CHEBI:60039"/>
        <dbReference type="EC" id="1.5.1.2"/>
    </reaction>
</comment>
<accession>A0A932GN27</accession>
<comment type="subcellular location">
    <subcellularLocation>
        <location evidence="1 8">Cytoplasm</location>
    </subcellularLocation>
</comment>
<protein>
    <recommendedName>
        <fullName evidence="8 9">Pyrroline-5-carboxylate reductase</fullName>
        <shortName evidence="8">P5C reductase</shortName>
        <shortName evidence="8">P5CR</shortName>
        <ecNumber evidence="8 9">1.5.1.2</ecNumber>
    </recommendedName>
    <alternativeName>
        <fullName evidence="8">PCA reductase</fullName>
    </alternativeName>
</protein>
<evidence type="ECO:0000256" key="8">
    <source>
        <dbReference type="HAMAP-Rule" id="MF_01925"/>
    </source>
</evidence>
<comment type="catalytic activity">
    <reaction evidence="8">
        <text>L-proline + NAD(+) = (S)-1-pyrroline-5-carboxylate + NADH + 2 H(+)</text>
        <dbReference type="Rhea" id="RHEA:14105"/>
        <dbReference type="ChEBI" id="CHEBI:15378"/>
        <dbReference type="ChEBI" id="CHEBI:17388"/>
        <dbReference type="ChEBI" id="CHEBI:57540"/>
        <dbReference type="ChEBI" id="CHEBI:57945"/>
        <dbReference type="ChEBI" id="CHEBI:60039"/>
        <dbReference type="EC" id="1.5.1.2"/>
    </reaction>
</comment>
<dbReference type="FunFam" id="1.10.3730.10:FF:000001">
    <property type="entry name" value="Pyrroline-5-carboxylate reductase"/>
    <property type="match status" value="1"/>
</dbReference>
<dbReference type="EMBL" id="JACPSX010000030">
    <property type="protein sequence ID" value="MBI3013787.1"/>
    <property type="molecule type" value="Genomic_DNA"/>
</dbReference>
<dbReference type="Pfam" id="PF03807">
    <property type="entry name" value="F420_oxidored"/>
    <property type="match status" value="1"/>
</dbReference>
<feature type="binding site" evidence="10">
    <location>
        <position position="59"/>
    </location>
    <ligand>
        <name>NADPH</name>
        <dbReference type="ChEBI" id="CHEBI:57783"/>
    </ligand>
</feature>
<evidence type="ECO:0000256" key="5">
    <source>
        <dbReference type="ARBA" id="ARBA00022650"/>
    </source>
</evidence>
<dbReference type="Gene3D" id="3.40.50.720">
    <property type="entry name" value="NAD(P)-binding Rossmann-like Domain"/>
    <property type="match status" value="1"/>
</dbReference>
<dbReference type="FunFam" id="3.40.50.720:FF:000190">
    <property type="entry name" value="Pyrroline-5-carboxylate reductase"/>
    <property type="match status" value="1"/>
</dbReference>
<dbReference type="PANTHER" id="PTHR11645:SF0">
    <property type="entry name" value="PYRROLINE-5-CARBOXYLATE REDUCTASE 3"/>
    <property type="match status" value="1"/>
</dbReference>
<dbReference type="Gene3D" id="1.10.3730.10">
    <property type="entry name" value="ProC C-terminal domain-like"/>
    <property type="match status" value="1"/>
</dbReference>
<keyword evidence="3 8" id="KW-0963">Cytoplasm</keyword>
<organism evidence="13 14">
    <name type="scientific">Tectimicrobiota bacterium</name>
    <dbReference type="NCBI Taxonomy" id="2528274"/>
    <lineage>
        <taxon>Bacteria</taxon>
        <taxon>Pseudomonadati</taxon>
        <taxon>Nitrospinota/Tectimicrobiota group</taxon>
        <taxon>Candidatus Tectimicrobiota</taxon>
    </lineage>
</organism>
<evidence type="ECO:0000313" key="14">
    <source>
        <dbReference type="Proteomes" id="UP000741360"/>
    </source>
</evidence>
<keyword evidence="5 8" id="KW-0641">Proline biosynthesis</keyword>
<dbReference type="EC" id="1.5.1.2" evidence="8 9"/>
<comment type="similarity">
    <text evidence="2 8">Belongs to the pyrroline-5-carboxylate reductase family.</text>
</comment>
<evidence type="ECO:0000259" key="12">
    <source>
        <dbReference type="Pfam" id="PF14748"/>
    </source>
</evidence>
<evidence type="ECO:0000256" key="9">
    <source>
        <dbReference type="NCBIfam" id="TIGR00112"/>
    </source>
</evidence>
<dbReference type="GO" id="GO:0055129">
    <property type="term" value="P:L-proline biosynthetic process"/>
    <property type="evidence" value="ECO:0007669"/>
    <property type="project" value="UniProtKB-UniRule"/>
</dbReference>
<feature type="binding site" evidence="10">
    <location>
        <begin position="72"/>
        <end position="75"/>
    </location>
    <ligand>
        <name>NADP(+)</name>
        <dbReference type="ChEBI" id="CHEBI:58349"/>
    </ligand>
</feature>
<reference evidence="13" key="1">
    <citation type="submission" date="2020-07" db="EMBL/GenBank/DDBJ databases">
        <title>Huge and variable diversity of episymbiotic CPR bacteria and DPANN archaea in groundwater ecosystems.</title>
        <authorList>
            <person name="He C.Y."/>
            <person name="Keren R."/>
            <person name="Whittaker M."/>
            <person name="Farag I.F."/>
            <person name="Doudna J."/>
            <person name="Cate J.H.D."/>
            <person name="Banfield J.F."/>
        </authorList>
    </citation>
    <scope>NUCLEOTIDE SEQUENCE</scope>
    <source>
        <strain evidence="13">NC_groundwater_717_Ag_S-0.2um_59_8</strain>
    </source>
</reference>
<evidence type="ECO:0000256" key="10">
    <source>
        <dbReference type="PIRSR" id="PIRSR000193-1"/>
    </source>
</evidence>
<dbReference type="PIRSF" id="PIRSF000193">
    <property type="entry name" value="Pyrrol-5-carb_rd"/>
    <property type="match status" value="1"/>
</dbReference>
<dbReference type="HAMAP" id="MF_01925">
    <property type="entry name" value="P5C_reductase"/>
    <property type="match status" value="1"/>
</dbReference>
<dbReference type="NCBIfam" id="TIGR00112">
    <property type="entry name" value="proC"/>
    <property type="match status" value="1"/>
</dbReference>
<dbReference type="Pfam" id="PF14748">
    <property type="entry name" value="P5CR_dimer"/>
    <property type="match status" value="1"/>
</dbReference>